<name>X0Z728_9ZZZZ</name>
<dbReference type="EMBL" id="BART01004024">
    <property type="protein sequence ID" value="GAG65180.1"/>
    <property type="molecule type" value="Genomic_DNA"/>
</dbReference>
<dbReference type="GO" id="GO:0046983">
    <property type="term" value="F:protein dimerization activity"/>
    <property type="evidence" value="ECO:0007669"/>
    <property type="project" value="InterPro"/>
</dbReference>
<evidence type="ECO:0000313" key="2">
    <source>
        <dbReference type="EMBL" id="GAG65180.1"/>
    </source>
</evidence>
<proteinExistence type="predicted"/>
<dbReference type="Pfam" id="PF14863">
    <property type="entry name" value="Alkyl_sulf_dimr"/>
    <property type="match status" value="1"/>
</dbReference>
<evidence type="ECO:0000259" key="1">
    <source>
        <dbReference type="Pfam" id="PF14863"/>
    </source>
</evidence>
<feature type="domain" description="Alkyl sulfatase dimerisation" evidence="1">
    <location>
        <begin position="1"/>
        <end position="108"/>
    </location>
</feature>
<dbReference type="AlphaFoldDB" id="X0Z728"/>
<comment type="caution">
    <text evidence="2">The sequence shown here is derived from an EMBL/GenBank/DDBJ whole genome shotgun (WGS) entry which is preliminary data.</text>
</comment>
<dbReference type="InterPro" id="IPR029228">
    <property type="entry name" value="Alkyl_sulf_dimr"/>
</dbReference>
<dbReference type="InterPro" id="IPR038536">
    <property type="entry name" value="Alkyl/aryl-sulf_dimr_sf"/>
</dbReference>
<sequence length="116" mass="13585">YRLYHGWYNSGNPTDLFPAKSEEIAKEFLRLNSEENYIEHAKKLYEEGKLQLSLHILDIIIKGTDEMHNKIFLEALNLKYKILKQKANDETSFIAANIIDNAAYQIKEKIKDLKLN</sequence>
<protein>
    <recommendedName>
        <fullName evidence="1">Alkyl sulfatase dimerisation domain-containing protein</fullName>
    </recommendedName>
</protein>
<organism evidence="2">
    <name type="scientific">marine sediment metagenome</name>
    <dbReference type="NCBI Taxonomy" id="412755"/>
    <lineage>
        <taxon>unclassified sequences</taxon>
        <taxon>metagenomes</taxon>
        <taxon>ecological metagenomes</taxon>
    </lineage>
</organism>
<reference evidence="2" key="1">
    <citation type="journal article" date="2014" name="Front. Microbiol.">
        <title>High frequency of phylogenetically diverse reductive dehalogenase-homologous genes in deep subseafloor sedimentary metagenomes.</title>
        <authorList>
            <person name="Kawai M."/>
            <person name="Futagami T."/>
            <person name="Toyoda A."/>
            <person name="Takaki Y."/>
            <person name="Nishi S."/>
            <person name="Hori S."/>
            <person name="Arai W."/>
            <person name="Tsubouchi T."/>
            <person name="Morono Y."/>
            <person name="Uchiyama I."/>
            <person name="Ito T."/>
            <person name="Fujiyama A."/>
            <person name="Inagaki F."/>
            <person name="Takami H."/>
        </authorList>
    </citation>
    <scope>NUCLEOTIDE SEQUENCE</scope>
    <source>
        <strain evidence="2">Expedition CK06-06</strain>
    </source>
</reference>
<accession>X0Z728</accession>
<dbReference type="Gene3D" id="1.25.40.880">
    <property type="entry name" value="Alkyl sulfatase, dimerisation domain"/>
    <property type="match status" value="1"/>
</dbReference>
<feature type="non-terminal residue" evidence="2">
    <location>
        <position position="1"/>
    </location>
</feature>
<gene>
    <name evidence="2" type="ORF">S01H4_10486</name>
</gene>